<dbReference type="EMBL" id="VZOK01000014">
    <property type="protein sequence ID" value="KAB0638460.1"/>
    <property type="molecule type" value="Genomic_DNA"/>
</dbReference>
<proteinExistence type="predicted"/>
<dbReference type="Proteomes" id="UP000473470">
    <property type="component" value="Unassembled WGS sequence"/>
</dbReference>
<dbReference type="EMBL" id="LPHB01000039">
    <property type="protein sequence ID" value="KWA62997.1"/>
    <property type="molecule type" value="Genomic_DNA"/>
</dbReference>
<evidence type="ECO:0000313" key="3">
    <source>
        <dbReference type="EMBL" id="KAB0638460.1"/>
    </source>
</evidence>
<dbReference type="CDD" id="cd03057">
    <property type="entry name" value="GST_N_Beta"/>
    <property type="match status" value="1"/>
</dbReference>
<dbReference type="InterPro" id="IPR004046">
    <property type="entry name" value="GST_C"/>
</dbReference>
<dbReference type="SUPFAM" id="SSF52833">
    <property type="entry name" value="Thioredoxin-like"/>
    <property type="match status" value="1"/>
</dbReference>
<dbReference type="SFLD" id="SFLDG00358">
    <property type="entry name" value="Main_(cytGST)"/>
    <property type="match status" value="1"/>
</dbReference>
<reference evidence="4 5" key="1">
    <citation type="submission" date="2015-11" db="EMBL/GenBank/DDBJ databases">
        <title>Expanding the genomic diversity of Burkholderia species for the development of highly accurate diagnostics.</title>
        <authorList>
            <person name="Sahl J."/>
            <person name="Keim P."/>
            <person name="Wagner D."/>
        </authorList>
    </citation>
    <scope>NUCLEOTIDE SEQUENCE [LARGE SCALE GENOMIC DNA]</scope>
    <source>
        <strain evidence="4 5">MSMB1960WGS</strain>
    </source>
</reference>
<dbReference type="InterPro" id="IPR040079">
    <property type="entry name" value="Glutathione_S-Trfase"/>
</dbReference>
<accession>A0A107USP1</accession>
<dbReference type="AlphaFoldDB" id="A0A107USP1"/>
<dbReference type="InterPro" id="IPR036249">
    <property type="entry name" value="Thioredoxin-like_sf"/>
</dbReference>
<dbReference type="InterPro" id="IPR004045">
    <property type="entry name" value="Glutathione_S-Trfase_N"/>
</dbReference>
<evidence type="ECO:0000313" key="5">
    <source>
        <dbReference type="Proteomes" id="UP000068603"/>
    </source>
</evidence>
<dbReference type="PROSITE" id="PS50405">
    <property type="entry name" value="GST_CTER"/>
    <property type="match status" value="1"/>
</dbReference>
<evidence type="ECO:0000259" key="2">
    <source>
        <dbReference type="PROSITE" id="PS50405"/>
    </source>
</evidence>
<feature type="domain" description="GST N-terminal" evidence="1">
    <location>
        <begin position="1"/>
        <end position="81"/>
    </location>
</feature>
<keyword evidence="4" id="KW-0808">Transferase</keyword>
<dbReference type="STRING" id="1503054.WT74_21505"/>
<dbReference type="SFLD" id="SFLDS00019">
    <property type="entry name" value="Glutathione_Transferase_(cytos"/>
    <property type="match status" value="1"/>
</dbReference>
<evidence type="ECO:0000259" key="1">
    <source>
        <dbReference type="PROSITE" id="PS50404"/>
    </source>
</evidence>
<dbReference type="PANTHER" id="PTHR44051">
    <property type="entry name" value="GLUTATHIONE S-TRANSFERASE-RELATED"/>
    <property type="match status" value="1"/>
</dbReference>
<organism evidence="4">
    <name type="scientific">Burkholderia stagnalis</name>
    <dbReference type="NCBI Taxonomy" id="1503054"/>
    <lineage>
        <taxon>Bacteria</taxon>
        <taxon>Pseudomonadati</taxon>
        <taxon>Pseudomonadota</taxon>
        <taxon>Betaproteobacteria</taxon>
        <taxon>Burkholderiales</taxon>
        <taxon>Burkholderiaceae</taxon>
        <taxon>Burkholderia</taxon>
        <taxon>Burkholderia cepacia complex</taxon>
    </lineage>
</organism>
<dbReference type="InterPro" id="IPR010987">
    <property type="entry name" value="Glutathione-S-Trfase_C-like"/>
</dbReference>
<dbReference type="Proteomes" id="UP000068603">
    <property type="component" value="Unassembled WGS sequence"/>
</dbReference>
<gene>
    <name evidence="3" type="ORF">F7R25_11820</name>
    <name evidence="4" type="ORF">WT44_13320</name>
</gene>
<dbReference type="SFLD" id="SFLDG01150">
    <property type="entry name" value="Main.1:_Beta-like"/>
    <property type="match status" value="1"/>
</dbReference>
<evidence type="ECO:0000313" key="4">
    <source>
        <dbReference type="EMBL" id="KWA62997.1"/>
    </source>
</evidence>
<dbReference type="PANTHER" id="PTHR44051:SF8">
    <property type="entry name" value="GLUTATHIONE S-TRANSFERASE GSTA"/>
    <property type="match status" value="1"/>
</dbReference>
<reference evidence="3 6" key="2">
    <citation type="submission" date="2019-09" db="EMBL/GenBank/DDBJ databases">
        <title>Draft genome sequences of 48 bacterial type strains from the CCUG.</title>
        <authorList>
            <person name="Tunovic T."/>
            <person name="Pineiro-Iglesias B."/>
            <person name="Unosson C."/>
            <person name="Inganas E."/>
            <person name="Ohlen M."/>
            <person name="Cardew S."/>
            <person name="Jensie-Markopoulos S."/>
            <person name="Salva-Serra F."/>
            <person name="Jaen-Luchoro D."/>
            <person name="Karlsson R."/>
            <person name="Svensson-Stadler L."/>
            <person name="Chun J."/>
            <person name="Moore E."/>
        </authorList>
    </citation>
    <scope>NUCLEOTIDE SEQUENCE [LARGE SCALE GENOMIC DNA]</scope>
    <source>
        <strain evidence="3 6">CCUG 65686</strain>
    </source>
</reference>
<dbReference type="GO" id="GO:0016740">
    <property type="term" value="F:transferase activity"/>
    <property type="evidence" value="ECO:0007669"/>
    <property type="project" value="UniProtKB-KW"/>
</dbReference>
<dbReference type="PROSITE" id="PS50404">
    <property type="entry name" value="GST_NTER"/>
    <property type="match status" value="1"/>
</dbReference>
<dbReference type="Pfam" id="PF00043">
    <property type="entry name" value="GST_C"/>
    <property type="match status" value="1"/>
</dbReference>
<protein>
    <submittedName>
        <fullName evidence="4">Glutathione S-transferase</fullName>
    </submittedName>
</protein>
<evidence type="ECO:0000313" key="6">
    <source>
        <dbReference type="Proteomes" id="UP000473470"/>
    </source>
</evidence>
<dbReference type="RefSeq" id="WP_059883531.1">
    <property type="nucleotide sequence ID" value="NZ_CABVPM010000008.1"/>
</dbReference>
<dbReference type="SUPFAM" id="SSF47616">
    <property type="entry name" value="GST C-terminal domain-like"/>
    <property type="match status" value="1"/>
</dbReference>
<dbReference type="CDD" id="cd03188">
    <property type="entry name" value="GST_C_Beta"/>
    <property type="match status" value="1"/>
</dbReference>
<sequence length="210" mass="23313">MKLYHAPGSCSQAICIVLRELNLDAEVVKVDARRHLVEDGGNYYDVTELGYVPLLALADGTTLREGPAIAQYLADQRPEAGLAPAFGTLARYRLIEWLNFLSAEIHKGFIPLLYAVQAGKYVDPARQKLASRFAWIDRQLDGRTYLTGDAFTVADAYLFALTGWGKAAWMQSVYNADIDLGPYAHLAAWYARVRSRPSVQYVLAADGLLR</sequence>
<dbReference type="Gene3D" id="1.20.1050.10">
    <property type="match status" value="1"/>
</dbReference>
<name>A0A107USP1_9BURK</name>
<feature type="domain" description="GST C-terminal" evidence="2">
    <location>
        <begin position="87"/>
        <end position="210"/>
    </location>
</feature>
<dbReference type="InterPro" id="IPR036282">
    <property type="entry name" value="Glutathione-S-Trfase_C_sf"/>
</dbReference>
<dbReference type="Gene3D" id="3.40.30.10">
    <property type="entry name" value="Glutaredoxin"/>
    <property type="match status" value="1"/>
</dbReference>
<dbReference type="Pfam" id="PF13409">
    <property type="entry name" value="GST_N_2"/>
    <property type="match status" value="1"/>
</dbReference>
<comment type="caution">
    <text evidence="4">The sequence shown here is derived from an EMBL/GenBank/DDBJ whole genome shotgun (WGS) entry which is preliminary data.</text>
</comment>